<dbReference type="Proteomes" id="UP000241158">
    <property type="component" value="Unassembled WGS sequence"/>
</dbReference>
<evidence type="ECO:0000256" key="1">
    <source>
        <dbReference type="ARBA" id="ARBA00004418"/>
    </source>
</evidence>
<dbReference type="PANTHER" id="PTHR43649">
    <property type="entry name" value="ARABINOSE-BINDING PROTEIN-RELATED"/>
    <property type="match status" value="1"/>
</dbReference>
<evidence type="ECO:0000256" key="2">
    <source>
        <dbReference type="ARBA" id="ARBA00008520"/>
    </source>
</evidence>
<evidence type="ECO:0000256" key="3">
    <source>
        <dbReference type="ARBA" id="ARBA00022764"/>
    </source>
</evidence>
<evidence type="ECO:0000313" key="4">
    <source>
        <dbReference type="EMBL" id="PSH56734.1"/>
    </source>
</evidence>
<sequence>MPVLLRWTTPTGWEAPCPTIRVGGCGLREERRMNVSARIRGALFAVFTLPLAAMNASNAQDQVPITIVINQSPWFAGFQTVVGQYQEKTGNTVSLDVNPFAGSLEKQRSAVRSKESPYDILIMNAGFFIEMYKGGFLSPLNDIDPTFALDKDLYTFDDSVYWDASTNKIDAKSGKLMSVPINPFIPILHYRSDLYAEKGLKVPETWDDLLANAKALNNPPSMYGIVQRGARGTFDVTYDVLPYIWSYGGGLLKDQKAGDYTIIVNSPETKAAMEMYLKLAKEAGHPSTAGQTQANVLQNMATGKAGNIIAVLAASIFDDPNQSAVVDKVGFAPPPHAPGFPSSPGLGHWLGGIPKNIPGDRQKAALAFLNWFQSKDAQMAYAEAGSPPVSRAVLESDLGNQPKYRWMKALSKGLTTARLPFFIAESAQILAITELGFNQIISGQTTVNDGLNNMAKEMEKVMTAAGYKAPVLPDLKD</sequence>
<dbReference type="InterPro" id="IPR050490">
    <property type="entry name" value="Bact_solute-bd_prot1"/>
</dbReference>
<organism evidence="4 5">
    <name type="scientific">Phyllobacterium endophyticum</name>
    <dbReference type="NCBI Taxonomy" id="1149773"/>
    <lineage>
        <taxon>Bacteria</taxon>
        <taxon>Pseudomonadati</taxon>
        <taxon>Pseudomonadota</taxon>
        <taxon>Alphaproteobacteria</taxon>
        <taxon>Hyphomicrobiales</taxon>
        <taxon>Phyllobacteriaceae</taxon>
        <taxon>Phyllobacterium</taxon>
    </lineage>
</organism>
<keyword evidence="5" id="KW-1185">Reference proteome</keyword>
<dbReference type="GO" id="GO:0042597">
    <property type="term" value="C:periplasmic space"/>
    <property type="evidence" value="ECO:0007669"/>
    <property type="project" value="UniProtKB-SubCell"/>
</dbReference>
<protein>
    <submittedName>
        <fullName evidence="4">Polyols ABC transporter substrate-binding protein</fullName>
    </submittedName>
</protein>
<dbReference type="PANTHER" id="PTHR43649:SF12">
    <property type="entry name" value="DIACETYLCHITOBIOSE BINDING PROTEIN DASA"/>
    <property type="match status" value="1"/>
</dbReference>
<dbReference type="AlphaFoldDB" id="A0A2P7AR78"/>
<reference evidence="5" key="1">
    <citation type="submission" date="2017-11" db="EMBL/GenBank/DDBJ databases">
        <authorList>
            <person name="Kuznetsova I."/>
            <person name="Sazanova A."/>
            <person name="Chirak E."/>
            <person name="Safronova V."/>
            <person name="Willems A."/>
        </authorList>
    </citation>
    <scope>NUCLEOTIDE SEQUENCE [LARGE SCALE GENOMIC DNA]</scope>
    <source>
        <strain evidence="5">PEPV15</strain>
    </source>
</reference>
<dbReference type="Pfam" id="PF01547">
    <property type="entry name" value="SBP_bac_1"/>
    <property type="match status" value="1"/>
</dbReference>
<comment type="similarity">
    <text evidence="2">Belongs to the bacterial solute-binding protein 1 family.</text>
</comment>
<comment type="caution">
    <text evidence="4">The sequence shown here is derived from an EMBL/GenBank/DDBJ whole genome shotgun (WGS) entry which is preliminary data.</text>
</comment>
<dbReference type="OrthoDB" id="9770625at2"/>
<gene>
    <name evidence="4" type="ORF">CU100_15410</name>
</gene>
<name>A0A2P7AR78_9HYPH</name>
<dbReference type="SUPFAM" id="SSF53850">
    <property type="entry name" value="Periplasmic binding protein-like II"/>
    <property type="match status" value="1"/>
</dbReference>
<keyword evidence="3" id="KW-0574">Periplasm</keyword>
<evidence type="ECO:0000313" key="5">
    <source>
        <dbReference type="Proteomes" id="UP000241158"/>
    </source>
</evidence>
<accession>A0A2P7AR78</accession>
<dbReference type="EMBL" id="PGGN01000003">
    <property type="protein sequence ID" value="PSH56734.1"/>
    <property type="molecule type" value="Genomic_DNA"/>
</dbReference>
<dbReference type="Gene3D" id="3.40.190.10">
    <property type="entry name" value="Periplasmic binding protein-like II"/>
    <property type="match status" value="2"/>
</dbReference>
<comment type="subcellular location">
    <subcellularLocation>
        <location evidence="1">Periplasm</location>
    </subcellularLocation>
</comment>
<proteinExistence type="inferred from homology"/>
<dbReference type="InterPro" id="IPR006059">
    <property type="entry name" value="SBP"/>
</dbReference>